<dbReference type="InterPro" id="IPR002871">
    <property type="entry name" value="NIF_FeS_clus_asmbl_NifU_N"/>
</dbReference>
<dbReference type="EMBL" id="HG937516">
    <property type="protein sequence ID" value="CDN40297.1"/>
    <property type="molecule type" value="Genomic_DNA"/>
</dbReference>
<dbReference type="KEGG" id="mamp:MAMA39_01740"/>
<name>A0A292IIF4_9MOLU</name>
<dbReference type="GO" id="GO:0005506">
    <property type="term" value="F:iron ion binding"/>
    <property type="evidence" value="ECO:0007669"/>
    <property type="project" value="InterPro"/>
</dbReference>
<evidence type="ECO:0000313" key="3">
    <source>
        <dbReference type="Proteomes" id="UP000261764"/>
    </source>
</evidence>
<feature type="domain" description="NIF system FeS cluster assembly NifU N-terminal" evidence="1">
    <location>
        <begin position="2"/>
        <end position="52"/>
    </location>
</feature>
<dbReference type="AlphaFoldDB" id="A0A292IIF4"/>
<proteinExistence type="predicted"/>
<dbReference type="Proteomes" id="UP000261764">
    <property type="component" value="Chromosome I"/>
</dbReference>
<evidence type="ECO:0000259" key="1">
    <source>
        <dbReference type="Pfam" id="PF01592"/>
    </source>
</evidence>
<accession>A0A292IIF4</accession>
<dbReference type="SUPFAM" id="SSF82649">
    <property type="entry name" value="SufE/NifU"/>
    <property type="match status" value="1"/>
</dbReference>
<gene>
    <name evidence="2" type="ORF">MAMA39_01740</name>
</gene>
<organism evidence="2 3">
    <name type="scientific">Mycoplasma amphoriforme A39</name>
    <dbReference type="NCBI Taxonomy" id="572419"/>
    <lineage>
        <taxon>Bacteria</taxon>
        <taxon>Bacillati</taxon>
        <taxon>Mycoplasmatota</taxon>
        <taxon>Mollicutes</taxon>
        <taxon>Mycoplasmataceae</taxon>
        <taxon>Mycoplasma</taxon>
    </lineage>
</organism>
<protein>
    <recommendedName>
        <fullName evidence="1">NIF system FeS cluster assembly NifU N-terminal domain-containing protein</fullName>
    </recommendedName>
</protein>
<sequence length="104" mass="11833">MDNFDFYLKIKDHQIIDIKYCGEGCVISISANEILCENILEKSQTKAIKIFENFLQLVTTGKPILKSALPEIFFVFDKLYLQPGRINCASLATNSLLKFLESHS</sequence>
<dbReference type="Pfam" id="PF01592">
    <property type="entry name" value="NifU_N"/>
    <property type="match status" value="1"/>
</dbReference>
<dbReference type="GO" id="GO:0051536">
    <property type="term" value="F:iron-sulfur cluster binding"/>
    <property type="evidence" value="ECO:0007669"/>
    <property type="project" value="InterPro"/>
</dbReference>
<reference evidence="2 3" key="1">
    <citation type="journal article" date="2015" name="Clin. Infect. Dis.">
        <title>Genomic Investigations unmask Mycoplasma amphoriforme, a new respiratory pathogen.</title>
        <authorList>
            <person name="Gillespie S.H."/>
            <person name="Ling C.L."/>
            <person name="Oravcova K."/>
            <person name="Pinheiro M."/>
            <person name="Wells L."/>
            <person name="Bryant J.M."/>
            <person name="McHugh T.D."/>
            <person name="Bebear C."/>
            <person name="Webster D."/>
            <person name="Harris S.R."/>
            <person name="Seth-Smith H.M."/>
            <person name="Thomson N.R."/>
        </authorList>
    </citation>
    <scope>NUCLEOTIDE SEQUENCE [LARGE SCALE GENOMIC DNA]</scope>
    <source>
        <strain evidence="2 3">A39</strain>
    </source>
</reference>
<dbReference type="Gene3D" id="3.90.1010.10">
    <property type="match status" value="1"/>
</dbReference>
<dbReference type="GO" id="GO:0016226">
    <property type="term" value="P:iron-sulfur cluster assembly"/>
    <property type="evidence" value="ECO:0007669"/>
    <property type="project" value="InterPro"/>
</dbReference>
<evidence type="ECO:0000313" key="2">
    <source>
        <dbReference type="EMBL" id="CDN40297.1"/>
    </source>
</evidence>
<keyword evidence="3" id="KW-1185">Reference proteome</keyword>